<evidence type="ECO:0000313" key="1">
    <source>
        <dbReference type="EMBL" id="GCC20496.1"/>
    </source>
</evidence>
<gene>
    <name evidence="1" type="ORF">chiPu_0019057</name>
</gene>
<dbReference type="AlphaFoldDB" id="A0A401RQQ2"/>
<comment type="caution">
    <text evidence="1">The sequence shown here is derived from an EMBL/GenBank/DDBJ whole genome shotgun (WGS) entry which is preliminary data.</text>
</comment>
<dbReference type="EMBL" id="BEZZ01001810">
    <property type="protein sequence ID" value="GCC20496.1"/>
    <property type="molecule type" value="Genomic_DNA"/>
</dbReference>
<sequence>MVRAVRFYEQPAMLIESNGISKQDLSAHPLGCEYHWHLTVEGKKVDNCRLQMKPHPNLAVTLFIAT</sequence>
<evidence type="ECO:0000313" key="2">
    <source>
        <dbReference type="Proteomes" id="UP000287033"/>
    </source>
</evidence>
<organism evidence="1 2">
    <name type="scientific">Chiloscyllium punctatum</name>
    <name type="common">Brownbanded bambooshark</name>
    <name type="synonym">Hemiscyllium punctatum</name>
    <dbReference type="NCBI Taxonomy" id="137246"/>
    <lineage>
        <taxon>Eukaryota</taxon>
        <taxon>Metazoa</taxon>
        <taxon>Chordata</taxon>
        <taxon>Craniata</taxon>
        <taxon>Vertebrata</taxon>
        <taxon>Chondrichthyes</taxon>
        <taxon>Elasmobranchii</taxon>
        <taxon>Galeomorphii</taxon>
        <taxon>Galeoidea</taxon>
        <taxon>Orectolobiformes</taxon>
        <taxon>Hemiscylliidae</taxon>
        <taxon>Chiloscyllium</taxon>
    </lineage>
</organism>
<protein>
    <submittedName>
        <fullName evidence="1">Uncharacterized protein</fullName>
    </submittedName>
</protein>
<keyword evidence="2" id="KW-1185">Reference proteome</keyword>
<dbReference type="Proteomes" id="UP000287033">
    <property type="component" value="Unassembled WGS sequence"/>
</dbReference>
<reference evidence="1 2" key="1">
    <citation type="journal article" date="2018" name="Nat. Ecol. Evol.">
        <title>Shark genomes provide insights into elasmobranch evolution and the origin of vertebrates.</title>
        <authorList>
            <person name="Hara Y"/>
            <person name="Yamaguchi K"/>
            <person name="Onimaru K"/>
            <person name="Kadota M"/>
            <person name="Koyanagi M"/>
            <person name="Keeley SD"/>
            <person name="Tatsumi K"/>
            <person name="Tanaka K"/>
            <person name="Motone F"/>
            <person name="Kageyama Y"/>
            <person name="Nozu R"/>
            <person name="Adachi N"/>
            <person name="Nishimura O"/>
            <person name="Nakagawa R"/>
            <person name="Tanegashima C"/>
            <person name="Kiyatake I"/>
            <person name="Matsumoto R"/>
            <person name="Murakumo K"/>
            <person name="Nishida K"/>
            <person name="Terakita A"/>
            <person name="Kuratani S"/>
            <person name="Sato K"/>
            <person name="Hyodo S Kuraku.S."/>
        </authorList>
    </citation>
    <scope>NUCLEOTIDE SEQUENCE [LARGE SCALE GENOMIC DNA]</scope>
</reference>
<name>A0A401RQQ2_CHIPU</name>
<proteinExistence type="predicted"/>
<accession>A0A401RQQ2</accession>